<dbReference type="GO" id="GO:0008408">
    <property type="term" value="F:3'-5' exonuclease activity"/>
    <property type="evidence" value="ECO:0007669"/>
    <property type="project" value="TreeGrafter"/>
</dbReference>
<reference evidence="4" key="1">
    <citation type="submission" date="2022-06" db="EMBL/GenBank/DDBJ databases">
        <authorList>
            <consortium name="SYNGENTA / RWTH Aachen University"/>
        </authorList>
    </citation>
    <scope>NUCLEOTIDE SEQUENCE</scope>
</reference>
<dbReference type="Gene3D" id="3.30.420.390">
    <property type="match status" value="2"/>
</dbReference>
<dbReference type="InterPro" id="IPR043502">
    <property type="entry name" value="DNA/RNA_pol_sf"/>
</dbReference>
<proteinExistence type="predicted"/>
<dbReference type="GO" id="GO:0003887">
    <property type="term" value="F:DNA-directed DNA polymerase activity"/>
    <property type="evidence" value="ECO:0007669"/>
    <property type="project" value="InterPro"/>
</dbReference>
<feature type="compositionally biased region" description="Polar residues" evidence="2">
    <location>
        <begin position="296"/>
        <end position="306"/>
    </location>
</feature>
<feature type="domain" description="DNA-directed DNA polymerase family A palm" evidence="3">
    <location>
        <begin position="963"/>
        <end position="1197"/>
    </location>
</feature>
<dbReference type="GO" id="GO:0006264">
    <property type="term" value="P:mitochondrial DNA replication"/>
    <property type="evidence" value="ECO:0007669"/>
    <property type="project" value="TreeGrafter"/>
</dbReference>
<dbReference type="PANTHER" id="PTHR10267:SF0">
    <property type="entry name" value="DNA POLYMERASE SUBUNIT GAMMA-1"/>
    <property type="match status" value="1"/>
</dbReference>
<accession>A0AAV0AU99</accession>
<dbReference type="InterPro" id="IPR002297">
    <property type="entry name" value="DNA-dir_DNA_pol_A_mt"/>
</dbReference>
<dbReference type="SMART" id="SM00482">
    <property type="entry name" value="POLAc"/>
    <property type="match status" value="1"/>
</dbReference>
<evidence type="ECO:0000256" key="2">
    <source>
        <dbReference type="SAM" id="MobiDB-lite"/>
    </source>
</evidence>
<dbReference type="Pfam" id="PF18136">
    <property type="entry name" value="DNApol_Exo"/>
    <property type="match status" value="1"/>
</dbReference>
<keyword evidence="5" id="KW-1185">Reference proteome</keyword>
<evidence type="ECO:0000259" key="3">
    <source>
        <dbReference type="SMART" id="SM00482"/>
    </source>
</evidence>
<dbReference type="InterPro" id="IPR001098">
    <property type="entry name" value="DNA-dir_DNA_pol_A_palm_dom"/>
</dbReference>
<sequence>MKKITRESRWNFKSLIRPSATIGTRYSIFYRKKHHLNICQNRFNSSSSVAGVDLLDDSSDAVIRNPVGVQLLPRALRNQIFPKSTFPPPEERAVNLSKEHLLRHGLAKGLSETLDSPSFELPPLQGDSIDQHFKALGIDRSEPFLSIAKGFATKKLPPPPTNWSTKVGWTVYHADGSFEAIDFPPESETALVMDVETLPRKTQFAVLATAVSDSAWYSWLSPWLLGESDKADQLIPMPSSRGRLIIGHHVGFDRARIRDEYSLENTCTRFIDTLSLHVATSGLSNPQRPAYLMSIKQRQSHASSENPKGLSEHDFSKVSSSKNKNHTEDNQSSWKDVASMNSLEEVSRLHCGIELDKSDRNAFLEWDRCQIVEHLHQLLDYCARDVSATHAIYSKLLPDFLKQCPHPVSFSGMLNMGNSFLPVDKTWDRFLEQSESTFLTKSSTVKSSLLRLAEATRKLMFIKNSKNGKMIYETDHWLKQLDWTPKKARWTGSHGRMDGEKSAYKTTNLLDYLPAWFNNLHCNGRLQVPLKSPAVALLFKIKYLGHPVLWSRKVGWMFSCTSISNFDAKDFEEINPSDIPSDIPILEGERFFAIPPVGKRSKARVRTLLNRRNLKLFTEGIISSPYNEALKTCKVMKNHEGTTEETFREIQCKLCLLANEAKELNSLEVSRDPWLRQLDWTLVSEESHQMKIVSDAPISKEIATPRPFYSTTITKKADIPEEDKVWPHWYWLLTRGGLCGMSLTTKSQLTPILLRLSFLGFPLYRSRKHGWTFRVPLGQMTEAFSSKKPLKFNCEQDPLFALDNEDAAYFKLPHPEGESENVGSPLSKFFDTAFENGTLQANPLCTYTLSNDFNFTSSAAPFEEADSHALADNARQALSMNMECSYWLNASQRIKDQMVVWKDENESAPEDDILPATPPASLETEKRKQGIILPQISVMGTVTRRATEKTWLAAANAKKGKIGTELKSMVRAPRGFAIVGADVDSEELWISSIMGDAQFGMHGATAIGWMTLEGTKAAGTDLHSKTANILGISRNDAKVFNYSRIYGAGISHAVQLLMKADPKVSKEESTKLAKKLYASTKGIKNYAEEMFGSKFWFGGTESYLFNKLEQIALADNPETPALGCGITRALRKCHLPNSKDGPDFMTSRVNWAVQSSGVDYLHMLIVAMDYLIDRYGINARYMISVHDEIRYLSTWEDRYRCALALQIGNLWTRCQFAYKLEMDDLPQSCAWFSAVDVDHVLRKEVDLSCVTPSNPTPISPGQSLDINQLLKLIPNGLGRPVKPVNARSNSTNAVDSLMNEKFDLKHRSTDMEWLAAQASQSVNEVRSHWNLSLQLAETPHH</sequence>
<name>A0AAV0AU99_PHAPC</name>
<dbReference type="SUPFAM" id="SSF53098">
    <property type="entry name" value="Ribonuclease H-like"/>
    <property type="match status" value="1"/>
</dbReference>
<dbReference type="EMBL" id="CALTRL010001220">
    <property type="protein sequence ID" value="CAH7671630.1"/>
    <property type="molecule type" value="Genomic_DNA"/>
</dbReference>
<evidence type="ECO:0000256" key="1">
    <source>
        <dbReference type="ARBA" id="ARBA00031966"/>
    </source>
</evidence>
<gene>
    <name evidence="4" type="ORF">PPACK8108_LOCUS6423</name>
</gene>
<organism evidence="4 5">
    <name type="scientific">Phakopsora pachyrhizi</name>
    <name type="common">Asian soybean rust disease fungus</name>
    <dbReference type="NCBI Taxonomy" id="170000"/>
    <lineage>
        <taxon>Eukaryota</taxon>
        <taxon>Fungi</taxon>
        <taxon>Dikarya</taxon>
        <taxon>Basidiomycota</taxon>
        <taxon>Pucciniomycotina</taxon>
        <taxon>Pucciniomycetes</taxon>
        <taxon>Pucciniales</taxon>
        <taxon>Phakopsoraceae</taxon>
        <taxon>Phakopsora</taxon>
    </lineage>
</organism>
<protein>
    <recommendedName>
        <fullName evidence="1">Mitochondrial DNA polymerase catalytic subunit</fullName>
    </recommendedName>
</protein>
<dbReference type="Gene3D" id="3.30.70.370">
    <property type="match status" value="1"/>
</dbReference>
<dbReference type="Proteomes" id="UP001153365">
    <property type="component" value="Unassembled WGS sequence"/>
</dbReference>
<dbReference type="GO" id="GO:0003677">
    <property type="term" value="F:DNA binding"/>
    <property type="evidence" value="ECO:0007669"/>
    <property type="project" value="InterPro"/>
</dbReference>
<dbReference type="PANTHER" id="PTHR10267">
    <property type="entry name" value="DNA POLYMERASE SUBUNIT GAMMA-1"/>
    <property type="match status" value="1"/>
</dbReference>
<comment type="caution">
    <text evidence="4">The sequence shown here is derived from an EMBL/GenBank/DDBJ whole genome shotgun (WGS) entry which is preliminary data.</text>
</comment>
<dbReference type="InterPro" id="IPR041336">
    <property type="entry name" value="DNApol_Exo"/>
</dbReference>
<evidence type="ECO:0000313" key="4">
    <source>
        <dbReference type="EMBL" id="CAH7671630.1"/>
    </source>
</evidence>
<dbReference type="InterPro" id="IPR012337">
    <property type="entry name" value="RNaseH-like_sf"/>
</dbReference>
<feature type="region of interest" description="Disordered" evidence="2">
    <location>
        <begin position="296"/>
        <end position="336"/>
    </location>
</feature>
<dbReference type="GO" id="GO:0005760">
    <property type="term" value="C:gamma DNA polymerase complex"/>
    <property type="evidence" value="ECO:0007669"/>
    <property type="project" value="InterPro"/>
</dbReference>
<dbReference type="SUPFAM" id="SSF56672">
    <property type="entry name" value="DNA/RNA polymerases"/>
    <property type="match status" value="1"/>
</dbReference>
<dbReference type="PRINTS" id="PR00867">
    <property type="entry name" value="DNAPOLG"/>
</dbReference>
<evidence type="ECO:0000313" key="5">
    <source>
        <dbReference type="Proteomes" id="UP001153365"/>
    </source>
</evidence>
<dbReference type="Pfam" id="PF00476">
    <property type="entry name" value="DNA_pol_A"/>
    <property type="match status" value="1"/>
</dbReference>
<dbReference type="Gene3D" id="1.10.150.20">
    <property type="entry name" value="5' to 3' exonuclease, C-terminal subdomain"/>
    <property type="match status" value="1"/>
</dbReference>